<name>A0A2N5S7H2_9BASI</name>
<feature type="compositionally biased region" description="Polar residues" evidence="1">
    <location>
        <begin position="204"/>
        <end position="225"/>
    </location>
</feature>
<evidence type="ECO:0000313" key="2">
    <source>
        <dbReference type="EMBL" id="PLW09165.1"/>
    </source>
</evidence>
<evidence type="ECO:0000313" key="3">
    <source>
        <dbReference type="EMBL" id="PLW38457.1"/>
    </source>
</evidence>
<feature type="compositionally biased region" description="Polar residues" evidence="1">
    <location>
        <begin position="109"/>
        <end position="118"/>
    </location>
</feature>
<feature type="compositionally biased region" description="Polar residues" evidence="1">
    <location>
        <begin position="307"/>
        <end position="316"/>
    </location>
</feature>
<feature type="compositionally biased region" description="Low complexity" evidence="1">
    <location>
        <begin position="251"/>
        <end position="268"/>
    </location>
</feature>
<evidence type="ECO:0000256" key="1">
    <source>
        <dbReference type="SAM" id="MobiDB-lite"/>
    </source>
</evidence>
<dbReference type="Proteomes" id="UP000235392">
    <property type="component" value="Unassembled WGS sequence"/>
</dbReference>
<feature type="region of interest" description="Disordered" evidence="1">
    <location>
        <begin position="98"/>
        <end position="433"/>
    </location>
</feature>
<feature type="compositionally biased region" description="Pro residues" evidence="1">
    <location>
        <begin position="389"/>
        <end position="400"/>
    </location>
</feature>
<sequence length="433" mass="46989">MSSASQRQVSRDVDASRALIPHQSQAARPTPAPPTMGQNYFVLDDMPQNCYIEAAHLNGFLDGGANNIHFVSRMLDPRTDEFIDRSIDQDRIRIEEDERFATLDAESPRTLTSPTTPMESDPQRVGGSRLPFSTLSNRGSSSPVPPLPPPPPSVPSNLPPLPPSTELFFPLAANVPSPPRNPSPAPNPSQPTAPCDAPPPRQTRLASSQKARCSPIDLSQATTASEAPIHRRTRSVSRQETRNEAMKLSQASAASDAPSRPRTRSASRQEAYGQPMQISQATTASDVAPRRRTRSASRQEARGTAMLLSQTSTASDVTPRKRTRSASAQETRGAYSTRKRVRLEEQRPSSSTQARKPKNPKLRASRSVSGPLNHSSSSKKLESSNQDLPPTPPLTLPPSIPISNSQDPSVPVKRTSARILSQRSLSCSQKSMS</sequence>
<evidence type="ECO:0000313" key="6">
    <source>
        <dbReference type="Proteomes" id="UP000235392"/>
    </source>
</evidence>
<reference evidence="5 6" key="1">
    <citation type="submission" date="2017-11" db="EMBL/GenBank/DDBJ databases">
        <title>De novo assembly and phasing of dikaryotic genomes from two isolates of Puccinia coronata f. sp. avenae, the causal agent of oat crown rust.</title>
        <authorList>
            <person name="Miller M.E."/>
            <person name="Zhang Y."/>
            <person name="Omidvar V."/>
            <person name="Sperschneider J."/>
            <person name="Schwessinger B."/>
            <person name="Raley C."/>
            <person name="Palmer J.M."/>
            <person name="Garnica D."/>
            <person name="Upadhyaya N."/>
            <person name="Rathjen J."/>
            <person name="Taylor J.M."/>
            <person name="Park R.F."/>
            <person name="Dodds P.N."/>
            <person name="Hirsch C.D."/>
            <person name="Kianian S.F."/>
            <person name="Figueroa M."/>
        </authorList>
    </citation>
    <scope>NUCLEOTIDE SEQUENCE [LARGE SCALE GENOMIC DNA]</scope>
    <source>
        <strain evidence="2">12NC29</strain>
        <strain evidence="3">12SD80</strain>
    </source>
</reference>
<proteinExistence type="predicted"/>
<feature type="compositionally biased region" description="Polar residues" evidence="1">
    <location>
        <begin position="418"/>
        <end position="433"/>
    </location>
</feature>
<accession>A0A2N5S7H2</accession>
<gene>
    <name evidence="4" type="ORF">PCANC_16788</name>
    <name evidence="2" type="ORF">PCANC_25337</name>
    <name evidence="3" type="ORF">PCASD_10365</name>
</gene>
<protein>
    <submittedName>
        <fullName evidence="2">Uncharacterized protein</fullName>
    </submittedName>
</protein>
<dbReference type="EMBL" id="PGCJ01000194">
    <property type="protein sequence ID" value="PLW39499.1"/>
    <property type="molecule type" value="Genomic_DNA"/>
</dbReference>
<dbReference type="AlphaFoldDB" id="A0A2N5S7H2"/>
<keyword evidence="5" id="KW-1185">Reference proteome</keyword>
<feature type="compositionally biased region" description="Pro residues" evidence="1">
    <location>
        <begin position="143"/>
        <end position="163"/>
    </location>
</feature>
<feature type="region of interest" description="Disordered" evidence="1">
    <location>
        <begin position="1"/>
        <end position="34"/>
    </location>
</feature>
<organism evidence="2 5">
    <name type="scientific">Puccinia coronata f. sp. avenae</name>
    <dbReference type="NCBI Taxonomy" id="200324"/>
    <lineage>
        <taxon>Eukaryota</taxon>
        <taxon>Fungi</taxon>
        <taxon>Dikarya</taxon>
        <taxon>Basidiomycota</taxon>
        <taxon>Pucciniomycotina</taxon>
        <taxon>Pucciniomycetes</taxon>
        <taxon>Pucciniales</taxon>
        <taxon>Pucciniaceae</taxon>
        <taxon>Puccinia</taxon>
    </lineage>
</organism>
<comment type="caution">
    <text evidence="2">The sequence shown here is derived from an EMBL/GenBank/DDBJ whole genome shotgun (WGS) entry which is preliminary data.</text>
</comment>
<evidence type="ECO:0000313" key="4">
    <source>
        <dbReference type="EMBL" id="PLW39499.1"/>
    </source>
</evidence>
<feature type="compositionally biased region" description="Basic residues" evidence="1">
    <location>
        <begin position="355"/>
        <end position="364"/>
    </location>
</feature>
<evidence type="ECO:0000313" key="5">
    <source>
        <dbReference type="Proteomes" id="UP000235388"/>
    </source>
</evidence>
<feature type="compositionally biased region" description="Polar residues" evidence="1">
    <location>
        <begin position="276"/>
        <end position="285"/>
    </location>
</feature>
<feature type="compositionally biased region" description="Pro residues" evidence="1">
    <location>
        <begin position="176"/>
        <end position="201"/>
    </location>
</feature>
<dbReference type="EMBL" id="PGCI01000128">
    <property type="protein sequence ID" value="PLW38457.1"/>
    <property type="molecule type" value="Genomic_DNA"/>
</dbReference>
<dbReference type="EMBL" id="PGCJ01001120">
    <property type="protein sequence ID" value="PLW09165.1"/>
    <property type="molecule type" value="Genomic_DNA"/>
</dbReference>
<dbReference type="Proteomes" id="UP000235388">
    <property type="component" value="Unassembled WGS sequence"/>
</dbReference>